<feature type="compositionally biased region" description="Polar residues" evidence="2">
    <location>
        <begin position="265"/>
        <end position="276"/>
    </location>
</feature>
<evidence type="ECO:0000313" key="4">
    <source>
        <dbReference type="EMBL" id="RIB10162.1"/>
    </source>
</evidence>
<accession>A0A397UIP5</accession>
<name>A0A397UIP5_9GLOM</name>
<sequence length="402" mass="46603">MYNSHMIENFFGKSKRRDFFNFLVTHSLFLFIQTFEHICILYKKMANTQSKVDTLEEQNSRLIAEIAELRKENAKLKQIIEENEKRNVRVEELEQKNIELETRLAILEQGKEEKSISTEDVLHSPLKSNDTVKQIVLQYGDTPVSDITDDTLNSDDTSEQVILQNNDAPASYVSNNVLNSDGYQSRVSNSSLTISPICVKSKSSEDKRIDNFLNERRNEQIRNEIRERNREKKLLQSNEASASQAQNSYSDSSQKSHDKLHVKQISESQSIRNTPNLPEESSEQNTDLQKTNIPEIDVQPLIEELRIEPLVEDTVKVVNVDKNSTDKQSLAIELVHLFEKISLAENNTKRAKVEEITSWYQYRKHFEKRLDDILPENQRNDKRAYDLASGQIYDEMLQYLSA</sequence>
<dbReference type="EMBL" id="QKWP01001284">
    <property type="protein sequence ID" value="RIB10162.1"/>
    <property type="molecule type" value="Genomic_DNA"/>
</dbReference>
<protein>
    <submittedName>
        <fullName evidence="4">Uncharacterized protein</fullName>
    </submittedName>
</protein>
<dbReference type="AlphaFoldDB" id="A0A397UIP5"/>
<keyword evidence="1" id="KW-0175">Coiled coil</keyword>
<keyword evidence="3" id="KW-0812">Transmembrane</keyword>
<evidence type="ECO:0000313" key="5">
    <source>
        <dbReference type="Proteomes" id="UP000266673"/>
    </source>
</evidence>
<reference evidence="4 5" key="1">
    <citation type="submission" date="2018-06" db="EMBL/GenBank/DDBJ databases">
        <title>Comparative genomics reveals the genomic features of Rhizophagus irregularis, R. cerebriforme, R. diaphanum and Gigaspora rosea, and their symbiotic lifestyle signature.</title>
        <authorList>
            <person name="Morin E."/>
            <person name="San Clemente H."/>
            <person name="Chen E.C.H."/>
            <person name="De La Providencia I."/>
            <person name="Hainaut M."/>
            <person name="Kuo A."/>
            <person name="Kohler A."/>
            <person name="Murat C."/>
            <person name="Tang N."/>
            <person name="Roy S."/>
            <person name="Loubradou J."/>
            <person name="Henrissat B."/>
            <person name="Grigoriev I.V."/>
            <person name="Corradi N."/>
            <person name="Roux C."/>
            <person name="Martin F.M."/>
        </authorList>
    </citation>
    <scope>NUCLEOTIDE SEQUENCE [LARGE SCALE GENOMIC DNA]</scope>
    <source>
        <strain evidence="4 5">DAOM 194757</strain>
    </source>
</reference>
<evidence type="ECO:0000256" key="2">
    <source>
        <dbReference type="SAM" id="MobiDB-lite"/>
    </source>
</evidence>
<feature type="coiled-coil region" evidence="1">
    <location>
        <begin position="45"/>
        <end position="110"/>
    </location>
</feature>
<dbReference type="OrthoDB" id="2436584at2759"/>
<gene>
    <name evidence="4" type="ORF">C2G38_209778</name>
</gene>
<dbReference type="Gene3D" id="1.20.5.170">
    <property type="match status" value="1"/>
</dbReference>
<feature type="transmembrane region" description="Helical" evidence="3">
    <location>
        <begin position="20"/>
        <end position="42"/>
    </location>
</feature>
<evidence type="ECO:0000256" key="1">
    <source>
        <dbReference type="SAM" id="Coils"/>
    </source>
</evidence>
<keyword evidence="3" id="KW-0472">Membrane</keyword>
<proteinExistence type="predicted"/>
<feature type="region of interest" description="Disordered" evidence="2">
    <location>
        <begin position="223"/>
        <end position="292"/>
    </location>
</feature>
<organism evidence="4 5">
    <name type="scientific">Gigaspora rosea</name>
    <dbReference type="NCBI Taxonomy" id="44941"/>
    <lineage>
        <taxon>Eukaryota</taxon>
        <taxon>Fungi</taxon>
        <taxon>Fungi incertae sedis</taxon>
        <taxon>Mucoromycota</taxon>
        <taxon>Glomeromycotina</taxon>
        <taxon>Glomeromycetes</taxon>
        <taxon>Diversisporales</taxon>
        <taxon>Gigasporaceae</taxon>
        <taxon>Gigaspora</taxon>
    </lineage>
</organism>
<feature type="compositionally biased region" description="Low complexity" evidence="2">
    <location>
        <begin position="236"/>
        <end position="253"/>
    </location>
</feature>
<dbReference type="Proteomes" id="UP000266673">
    <property type="component" value="Unassembled WGS sequence"/>
</dbReference>
<feature type="compositionally biased region" description="Polar residues" evidence="2">
    <location>
        <begin position="283"/>
        <end position="292"/>
    </location>
</feature>
<keyword evidence="3" id="KW-1133">Transmembrane helix</keyword>
<feature type="compositionally biased region" description="Basic and acidic residues" evidence="2">
    <location>
        <begin position="223"/>
        <end position="234"/>
    </location>
</feature>
<comment type="caution">
    <text evidence="4">The sequence shown here is derived from an EMBL/GenBank/DDBJ whole genome shotgun (WGS) entry which is preliminary data.</text>
</comment>
<evidence type="ECO:0000256" key="3">
    <source>
        <dbReference type="SAM" id="Phobius"/>
    </source>
</evidence>
<keyword evidence="5" id="KW-1185">Reference proteome</keyword>